<dbReference type="GO" id="GO:0000014">
    <property type="term" value="F:single-stranded DNA endodeoxyribonuclease activity"/>
    <property type="evidence" value="ECO:0007669"/>
    <property type="project" value="TreeGrafter"/>
</dbReference>
<reference evidence="4" key="1">
    <citation type="submission" date="2016-11" db="UniProtKB">
        <authorList>
            <consortium name="WormBaseParasite"/>
        </authorList>
    </citation>
    <scope>IDENTIFICATION</scope>
</reference>
<dbReference type="GO" id="GO:0046975">
    <property type="term" value="F:histone H3K36 methyltransferase activity"/>
    <property type="evidence" value="ECO:0007669"/>
    <property type="project" value="TreeGrafter"/>
</dbReference>
<evidence type="ECO:0000256" key="1">
    <source>
        <dbReference type="SAM" id="MobiDB-lite"/>
    </source>
</evidence>
<dbReference type="InterPro" id="IPR001888">
    <property type="entry name" value="Transposase_1"/>
</dbReference>
<dbReference type="GO" id="GO:0015074">
    <property type="term" value="P:DNA integration"/>
    <property type="evidence" value="ECO:0007669"/>
    <property type="project" value="TreeGrafter"/>
</dbReference>
<dbReference type="AlphaFoldDB" id="A0A1I8B7V3"/>
<dbReference type="InterPro" id="IPR041426">
    <property type="entry name" value="Mos1_HTH"/>
</dbReference>
<keyword evidence="3" id="KW-1185">Reference proteome</keyword>
<evidence type="ECO:0000313" key="4">
    <source>
        <dbReference type="WBParaSite" id="MhA1_Contig1572.frz3.gene5"/>
    </source>
</evidence>
<evidence type="ECO:0000313" key="3">
    <source>
        <dbReference type="Proteomes" id="UP000095281"/>
    </source>
</evidence>
<feature type="domain" description="Mos1 transposase HTH" evidence="2">
    <location>
        <begin position="5"/>
        <end position="53"/>
    </location>
</feature>
<dbReference type="Proteomes" id="UP000095281">
    <property type="component" value="Unplaced"/>
</dbReference>
<dbReference type="Gene3D" id="1.10.10.1450">
    <property type="match status" value="1"/>
</dbReference>
<dbReference type="PANTHER" id="PTHR46060:SF2">
    <property type="entry name" value="HISTONE-LYSINE N-METHYLTRANSFERASE SETMAR"/>
    <property type="match status" value="1"/>
</dbReference>
<sequence length="339" mass="39332">MSVNKENIHTLLHTQFKLGYNASAAARNINTGIGQDLVSPRTAQRWFKKFSSGRNNSKRKHGSGRPTTVNKHVLANRLQQQPDELARGHCSQSTAVRWLRKSGREPRRTKFVPHRLTEQQKQQRLFFCLSNLARHRRGYLLNRIVTCDESYINYDGTAQKIVWRKKDEDPLLVPRPNLHQKKRMLCIFWTVHGPLMWELLPPGTILNSNMYINQLSQVDLAYRLQRGQGLFNGPLIFHHDNAPPHRSILTTRHITNTLCWKVLPHPPYSPDLAPSDYHLFTSLKNFLRGRRFTEDAEVETAVGQYIASKLGTNFFKRGIHKLPSRWKNVVKTQGNYFVE</sequence>
<organism evidence="3 4">
    <name type="scientific">Meloidogyne hapla</name>
    <name type="common">Root-knot nematode worm</name>
    <dbReference type="NCBI Taxonomy" id="6305"/>
    <lineage>
        <taxon>Eukaryota</taxon>
        <taxon>Metazoa</taxon>
        <taxon>Ecdysozoa</taxon>
        <taxon>Nematoda</taxon>
        <taxon>Chromadorea</taxon>
        <taxon>Rhabditida</taxon>
        <taxon>Tylenchina</taxon>
        <taxon>Tylenchomorpha</taxon>
        <taxon>Tylenchoidea</taxon>
        <taxon>Meloidogynidae</taxon>
        <taxon>Meloidogyninae</taxon>
        <taxon>Meloidogyne</taxon>
    </lineage>
</organism>
<dbReference type="InterPro" id="IPR052709">
    <property type="entry name" value="Transposase-MT_Hybrid"/>
</dbReference>
<dbReference type="WBParaSite" id="MhA1_Contig1572.frz3.gene5">
    <property type="protein sequence ID" value="MhA1_Contig1572.frz3.gene5"/>
    <property type="gene ID" value="MhA1_Contig1572.frz3.gene5"/>
</dbReference>
<dbReference type="OMA" id="LANCKGI"/>
<dbReference type="GO" id="GO:0003690">
    <property type="term" value="F:double-stranded DNA binding"/>
    <property type="evidence" value="ECO:0007669"/>
    <property type="project" value="TreeGrafter"/>
</dbReference>
<dbReference type="GO" id="GO:0044547">
    <property type="term" value="F:DNA topoisomerase binding"/>
    <property type="evidence" value="ECO:0007669"/>
    <property type="project" value="TreeGrafter"/>
</dbReference>
<dbReference type="GO" id="GO:0042800">
    <property type="term" value="F:histone H3K4 methyltransferase activity"/>
    <property type="evidence" value="ECO:0007669"/>
    <property type="project" value="TreeGrafter"/>
</dbReference>
<dbReference type="GO" id="GO:0005634">
    <property type="term" value="C:nucleus"/>
    <property type="evidence" value="ECO:0007669"/>
    <property type="project" value="TreeGrafter"/>
</dbReference>
<proteinExistence type="predicted"/>
<dbReference type="Pfam" id="PF01359">
    <property type="entry name" value="Transposase_1"/>
    <property type="match status" value="1"/>
</dbReference>
<name>A0A1I8B7V3_MELHA</name>
<dbReference type="PANTHER" id="PTHR46060">
    <property type="entry name" value="MARINER MOS1 TRANSPOSASE-LIKE PROTEIN"/>
    <property type="match status" value="1"/>
</dbReference>
<dbReference type="GO" id="GO:0035861">
    <property type="term" value="C:site of double-strand break"/>
    <property type="evidence" value="ECO:0007669"/>
    <property type="project" value="TreeGrafter"/>
</dbReference>
<evidence type="ECO:0000259" key="2">
    <source>
        <dbReference type="Pfam" id="PF17906"/>
    </source>
</evidence>
<dbReference type="Gene3D" id="3.30.420.10">
    <property type="entry name" value="Ribonuclease H-like superfamily/Ribonuclease H"/>
    <property type="match status" value="1"/>
</dbReference>
<dbReference type="GO" id="GO:0000793">
    <property type="term" value="C:condensed chromosome"/>
    <property type="evidence" value="ECO:0007669"/>
    <property type="project" value="TreeGrafter"/>
</dbReference>
<protein>
    <submittedName>
        <fullName evidence="4">HTH_48 domain-containing protein</fullName>
    </submittedName>
</protein>
<dbReference type="GO" id="GO:0000729">
    <property type="term" value="P:DNA double-strand break processing"/>
    <property type="evidence" value="ECO:0007669"/>
    <property type="project" value="TreeGrafter"/>
</dbReference>
<feature type="region of interest" description="Disordered" evidence="1">
    <location>
        <begin position="49"/>
        <end position="69"/>
    </location>
</feature>
<accession>A0A1I8B7V3</accession>
<dbReference type="Pfam" id="PF17906">
    <property type="entry name" value="HTH_48"/>
    <property type="match status" value="1"/>
</dbReference>
<dbReference type="GO" id="GO:0044774">
    <property type="term" value="P:mitotic DNA integrity checkpoint signaling"/>
    <property type="evidence" value="ECO:0007669"/>
    <property type="project" value="TreeGrafter"/>
</dbReference>
<dbReference type="InterPro" id="IPR036397">
    <property type="entry name" value="RNaseH_sf"/>
</dbReference>
<dbReference type="GO" id="GO:0003697">
    <property type="term" value="F:single-stranded DNA binding"/>
    <property type="evidence" value="ECO:0007669"/>
    <property type="project" value="TreeGrafter"/>
</dbReference>
<dbReference type="GO" id="GO:0006303">
    <property type="term" value="P:double-strand break repair via nonhomologous end joining"/>
    <property type="evidence" value="ECO:0007669"/>
    <property type="project" value="TreeGrafter"/>
</dbReference>
<dbReference type="GO" id="GO:0031297">
    <property type="term" value="P:replication fork processing"/>
    <property type="evidence" value="ECO:0007669"/>
    <property type="project" value="TreeGrafter"/>
</dbReference>